<sequence>MQQIINLGKTVRPNTSVKPNCKLDQFFSGSLKPLRGLLYKSPAKTQYKNTSFAKCWAMRNAGCSLRGTPSAMGIHKVQAVIGKTHNAGLQEAQGPDAQSPILMGFFFNTFGYIPCYNLHIRISHLTRRYPYTLQDHIQCYFAGQPKKQTASASEYCSAVLLAARAEFFEARDGMPKH</sequence>
<evidence type="ECO:0000313" key="1">
    <source>
        <dbReference type="EMBL" id="EOA98852.1"/>
    </source>
</evidence>
<evidence type="ECO:0000313" key="2">
    <source>
        <dbReference type="Proteomes" id="UP000296049"/>
    </source>
</evidence>
<reference evidence="2" key="1">
    <citation type="journal article" date="2013" name="Nat. Genet.">
        <title>The duck genome and transcriptome provide insight into an avian influenza virus reservoir species.</title>
        <authorList>
            <person name="Huang Y."/>
            <person name="Li Y."/>
            <person name="Burt D.W."/>
            <person name="Chen H."/>
            <person name="Zhang Y."/>
            <person name="Qian W."/>
            <person name="Kim H."/>
            <person name="Gan S."/>
            <person name="Zhao Y."/>
            <person name="Li J."/>
            <person name="Yi K."/>
            <person name="Feng H."/>
            <person name="Zhu P."/>
            <person name="Li B."/>
            <person name="Liu Q."/>
            <person name="Fairley S."/>
            <person name="Magor K.E."/>
            <person name="Du Z."/>
            <person name="Hu X."/>
            <person name="Goodman L."/>
            <person name="Tafer H."/>
            <person name="Vignal A."/>
            <person name="Lee T."/>
            <person name="Kim K.W."/>
            <person name="Sheng Z."/>
            <person name="An Y."/>
            <person name="Searle S."/>
            <person name="Herrero J."/>
            <person name="Groenen M.A."/>
            <person name="Crooijmans R.P."/>
            <person name="Faraut T."/>
            <person name="Cai Q."/>
            <person name="Webster R.G."/>
            <person name="Aldridge J.R."/>
            <person name="Warren W.C."/>
            <person name="Bartschat S."/>
            <person name="Kehr S."/>
            <person name="Marz M."/>
            <person name="Stadler P.F."/>
            <person name="Smith J."/>
            <person name="Kraus R.H."/>
            <person name="Zhao Y."/>
            <person name="Ren L."/>
            <person name="Fei J."/>
            <person name="Morisson M."/>
            <person name="Kaiser P."/>
            <person name="Griffin D.K."/>
            <person name="Rao M."/>
            <person name="Pitel F."/>
            <person name="Wang J."/>
            <person name="Li N."/>
        </authorList>
    </citation>
    <scope>NUCLEOTIDE SEQUENCE [LARGE SCALE GENOMIC DNA]</scope>
</reference>
<accession>R0LF33</accession>
<name>R0LF33_ANAPL</name>
<dbReference type="EMBL" id="KB743413">
    <property type="protein sequence ID" value="EOA98852.1"/>
    <property type="molecule type" value="Genomic_DNA"/>
</dbReference>
<organism evidence="1 2">
    <name type="scientific">Anas platyrhynchos</name>
    <name type="common">Mallard</name>
    <name type="synonym">Anas boschas</name>
    <dbReference type="NCBI Taxonomy" id="8839"/>
    <lineage>
        <taxon>Eukaryota</taxon>
        <taxon>Metazoa</taxon>
        <taxon>Chordata</taxon>
        <taxon>Craniata</taxon>
        <taxon>Vertebrata</taxon>
        <taxon>Euteleostomi</taxon>
        <taxon>Archelosauria</taxon>
        <taxon>Archosauria</taxon>
        <taxon>Dinosauria</taxon>
        <taxon>Saurischia</taxon>
        <taxon>Theropoda</taxon>
        <taxon>Coelurosauria</taxon>
        <taxon>Aves</taxon>
        <taxon>Neognathae</taxon>
        <taxon>Galloanserae</taxon>
        <taxon>Anseriformes</taxon>
        <taxon>Anatidae</taxon>
        <taxon>Anatinae</taxon>
        <taxon>Anas</taxon>
    </lineage>
</organism>
<dbReference type="AlphaFoldDB" id="R0LF33"/>
<protein>
    <submittedName>
        <fullName evidence="1">Uncharacterized protein</fullName>
    </submittedName>
</protein>
<proteinExistence type="predicted"/>
<gene>
    <name evidence="1" type="ORF">Anapl_14636</name>
</gene>
<keyword evidence="2" id="KW-1185">Reference proteome</keyword>
<dbReference type="Proteomes" id="UP000296049">
    <property type="component" value="Unassembled WGS sequence"/>
</dbReference>